<organism evidence="1">
    <name type="scientific">Brassica oleracea</name>
    <name type="common">Wild cabbage</name>
    <dbReference type="NCBI Taxonomy" id="3712"/>
    <lineage>
        <taxon>Eukaryota</taxon>
        <taxon>Viridiplantae</taxon>
        <taxon>Streptophyta</taxon>
        <taxon>Embryophyta</taxon>
        <taxon>Tracheophyta</taxon>
        <taxon>Spermatophyta</taxon>
        <taxon>Magnoliopsida</taxon>
        <taxon>eudicotyledons</taxon>
        <taxon>Gunneridae</taxon>
        <taxon>Pentapetalae</taxon>
        <taxon>rosids</taxon>
        <taxon>malvids</taxon>
        <taxon>Brassicales</taxon>
        <taxon>Brassicaceae</taxon>
        <taxon>Brassiceae</taxon>
        <taxon>Brassica</taxon>
    </lineage>
</organism>
<accession>A0A3P6GAS1</accession>
<reference evidence="1" key="1">
    <citation type="submission" date="2018-11" db="EMBL/GenBank/DDBJ databases">
        <authorList>
            <consortium name="Genoscope - CEA"/>
            <person name="William W."/>
        </authorList>
    </citation>
    <scope>NUCLEOTIDE SEQUENCE</scope>
</reference>
<feature type="non-terminal residue" evidence="1">
    <location>
        <position position="91"/>
    </location>
</feature>
<name>A0A3P6GAS1_BRAOL</name>
<sequence length="91" mass="10473">KKFNPKSICLPQLTRSENLQCYNRSQPNRGYERDEALVVVHADHTYELFSQPISQAQTISPLQRTTRSQKNAEEVDVAIVERKSVGWKKVS</sequence>
<proteinExistence type="predicted"/>
<dbReference type="AlphaFoldDB" id="A0A3P6GAS1"/>
<evidence type="ECO:0000313" key="1">
    <source>
        <dbReference type="EMBL" id="VDD51289.1"/>
    </source>
</evidence>
<protein>
    <submittedName>
        <fullName evidence="1">Uncharacterized protein</fullName>
    </submittedName>
</protein>
<feature type="non-terminal residue" evidence="1">
    <location>
        <position position="1"/>
    </location>
</feature>
<dbReference type="EMBL" id="LR031878">
    <property type="protein sequence ID" value="VDD51289.1"/>
    <property type="molecule type" value="Genomic_DNA"/>
</dbReference>
<gene>
    <name evidence="1" type="ORF">BOLC1T03678H</name>
</gene>